<dbReference type="OrthoDB" id="2959108at2759"/>
<reference evidence="4" key="3">
    <citation type="submission" date="2020-10" db="UniProtKB">
        <authorList>
            <consortium name="WormBaseParasite"/>
        </authorList>
    </citation>
    <scope>IDENTIFICATION</scope>
</reference>
<evidence type="ECO:0000313" key="4">
    <source>
        <dbReference type="WBParaSite" id="EgrG_000321500"/>
    </source>
</evidence>
<feature type="region of interest" description="Disordered" evidence="1">
    <location>
        <begin position="73"/>
        <end position="115"/>
    </location>
</feature>
<accession>A0A068X4A6</accession>
<name>A0A068X4A6_ECHGR</name>
<reference evidence="2" key="2">
    <citation type="submission" date="2014-06" db="EMBL/GenBank/DDBJ databases">
        <authorList>
            <person name="Aslett M."/>
        </authorList>
    </citation>
    <scope>NUCLEOTIDE SEQUENCE</scope>
</reference>
<dbReference type="WBParaSite" id="EgrG_000321500">
    <property type="protein sequence ID" value="EgrG_000321500"/>
    <property type="gene ID" value="EgrG_000321500"/>
</dbReference>
<proteinExistence type="predicted"/>
<organism evidence="2">
    <name type="scientific">Echinococcus granulosus</name>
    <name type="common">Hydatid tapeworm</name>
    <dbReference type="NCBI Taxonomy" id="6210"/>
    <lineage>
        <taxon>Eukaryota</taxon>
        <taxon>Metazoa</taxon>
        <taxon>Spiralia</taxon>
        <taxon>Lophotrochozoa</taxon>
        <taxon>Platyhelminthes</taxon>
        <taxon>Cestoda</taxon>
        <taxon>Eucestoda</taxon>
        <taxon>Cyclophyllidea</taxon>
        <taxon>Taeniidae</taxon>
        <taxon>Echinococcus</taxon>
        <taxon>Echinococcus granulosus group</taxon>
    </lineage>
</organism>
<gene>
    <name evidence="2" type="ORF">EgrG_000321500</name>
</gene>
<dbReference type="EMBL" id="LK028619">
    <property type="protein sequence ID" value="CDS24762.1"/>
    <property type="molecule type" value="Genomic_DNA"/>
</dbReference>
<dbReference type="Proteomes" id="UP000492820">
    <property type="component" value="Unassembled WGS sequence"/>
</dbReference>
<sequence>MEKFGWSRQKSEGTLAPVIGRFKATYEGAVASTIPLITDFFPRIETKKKASSRLTQATNRLKYATEFQDLPTLDTDWSTDADNDDEGAKPSTDTSRRRKSNEEPNKKTRKRKKRK</sequence>
<evidence type="ECO:0000256" key="1">
    <source>
        <dbReference type="SAM" id="MobiDB-lite"/>
    </source>
</evidence>
<dbReference type="AlphaFoldDB" id="A0A068X4A6"/>
<reference evidence="2 3" key="1">
    <citation type="journal article" date="2013" name="Nature">
        <title>The genomes of four tapeworm species reveal adaptations to parasitism.</title>
        <authorList>
            <person name="Tsai I.J."/>
            <person name="Zarowiecki M."/>
            <person name="Holroyd N."/>
            <person name="Garciarrubio A."/>
            <person name="Sanchez-Flores A."/>
            <person name="Brooks K.L."/>
            <person name="Tracey A."/>
            <person name="Bobes R.J."/>
            <person name="Fragoso G."/>
            <person name="Sciutto E."/>
            <person name="Aslett M."/>
            <person name="Beasley H."/>
            <person name="Bennett H.M."/>
            <person name="Cai J."/>
            <person name="Camicia F."/>
            <person name="Clark R."/>
            <person name="Cucher M."/>
            <person name="De Silva N."/>
            <person name="Day T.A."/>
            <person name="Deplazes P."/>
            <person name="Estrada K."/>
            <person name="Fernandez C."/>
            <person name="Holland P.W."/>
            <person name="Hou J."/>
            <person name="Hu S."/>
            <person name="Huckvale T."/>
            <person name="Hung S.S."/>
            <person name="Kamenetzky L."/>
            <person name="Keane J.A."/>
            <person name="Kiss F."/>
            <person name="Koziol U."/>
            <person name="Lambert O."/>
            <person name="Liu K."/>
            <person name="Luo X."/>
            <person name="Luo Y."/>
            <person name="Macchiaroli N."/>
            <person name="Nichol S."/>
            <person name="Paps J."/>
            <person name="Parkinson J."/>
            <person name="Pouchkina-Stantcheva N."/>
            <person name="Riddiford N."/>
            <person name="Rosenzvit M."/>
            <person name="Salinas G."/>
            <person name="Wasmuth J.D."/>
            <person name="Zamanian M."/>
            <person name="Zheng Y."/>
            <person name="Cai X."/>
            <person name="Soberon X."/>
            <person name="Olson P.D."/>
            <person name="Laclette J.P."/>
            <person name="Brehm K."/>
            <person name="Berriman M."/>
            <person name="Garciarrubio A."/>
            <person name="Bobes R.J."/>
            <person name="Fragoso G."/>
            <person name="Sanchez-Flores A."/>
            <person name="Estrada K."/>
            <person name="Cevallos M.A."/>
            <person name="Morett E."/>
            <person name="Gonzalez V."/>
            <person name="Portillo T."/>
            <person name="Ochoa-Leyva A."/>
            <person name="Jose M.V."/>
            <person name="Sciutto E."/>
            <person name="Landa A."/>
            <person name="Jimenez L."/>
            <person name="Valdes V."/>
            <person name="Carrero J.C."/>
            <person name="Larralde C."/>
            <person name="Morales-Montor J."/>
            <person name="Limon-Lason J."/>
            <person name="Soberon X."/>
            <person name="Laclette J.P."/>
        </authorList>
    </citation>
    <scope>NUCLEOTIDE SEQUENCE [LARGE SCALE GENOMIC DNA]</scope>
</reference>
<protein>
    <submittedName>
        <fullName evidence="2 4">Expressed conserved protein</fullName>
    </submittedName>
</protein>
<evidence type="ECO:0000313" key="3">
    <source>
        <dbReference type="Proteomes" id="UP000492820"/>
    </source>
</evidence>
<evidence type="ECO:0000313" key="2">
    <source>
        <dbReference type="EMBL" id="CDS24762.1"/>
    </source>
</evidence>